<dbReference type="InterPro" id="IPR006048">
    <property type="entry name" value="A-amylase/branching_C"/>
</dbReference>
<feature type="compositionally biased region" description="Low complexity" evidence="13">
    <location>
        <begin position="690"/>
        <end position="702"/>
    </location>
</feature>
<evidence type="ECO:0000256" key="9">
    <source>
        <dbReference type="ARBA" id="ARBA00023277"/>
    </source>
</evidence>
<dbReference type="SMART" id="SM01066">
    <property type="entry name" value="CBM_25"/>
    <property type="match status" value="1"/>
</dbReference>
<dbReference type="RefSeq" id="WP_171782583.1">
    <property type="nucleotide sequence ID" value="NZ_BAAAML010000002.1"/>
</dbReference>
<dbReference type="EC" id="3.2.1.1" evidence="4 12"/>
<evidence type="ECO:0000256" key="6">
    <source>
        <dbReference type="ARBA" id="ARBA00022723"/>
    </source>
</evidence>
<keyword evidence="9 12" id="KW-0119">Carbohydrate metabolism</keyword>
<dbReference type="InterPro" id="IPR013783">
    <property type="entry name" value="Ig-like_fold"/>
</dbReference>
<dbReference type="InterPro" id="IPR013784">
    <property type="entry name" value="Carb-bd-like_fold"/>
</dbReference>
<comment type="cofactor">
    <cofactor evidence="2">
        <name>Ca(2+)</name>
        <dbReference type="ChEBI" id="CHEBI:29108"/>
    </cofactor>
</comment>
<dbReference type="PRINTS" id="PR00110">
    <property type="entry name" value="ALPHAAMYLASE"/>
</dbReference>
<dbReference type="CDD" id="cd05808">
    <property type="entry name" value="CBM20_alpha_amylase"/>
    <property type="match status" value="1"/>
</dbReference>
<dbReference type="SUPFAM" id="SSF49452">
    <property type="entry name" value="Starch-binding domain-like"/>
    <property type="match status" value="1"/>
</dbReference>
<dbReference type="GO" id="GO:0004556">
    <property type="term" value="F:alpha-amylase activity"/>
    <property type="evidence" value="ECO:0007669"/>
    <property type="project" value="UniProtKB-EC"/>
</dbReference>
<dbReference type="InterPro" id="IPR031319">
    <property type="entry name" value="A-amylase_C"/>
</dbReference>
<proteinExistence type="inferred from homology"/>
<evidence type="ECO:0000256" key="3">
    <source>
        <dbReference type="ARBA" id="ARBA00008061"/>
    </source>
</evidence>
<comment type="similarity">
    <text evidence="3 11">Belongs to the glycosyl hydrolase 13 family.</text>
</comment>
<dbReference type="Proteomes" id="UP000757540">
    <property type="component" value="Unassembled WGS sequence"/>
</dbReference>
<name>A0ABX2A3C9_9MICO</name>
<dbReference type="SMART" id="SM00642">
    <property type="entry name" value="Aamy"/>
    <property type="match status" value="1"/>
</dbReference>
<evidence type="ECO:0000259" key="15">
    <source>
        <dbReference type="PROSITE" id="PS51166"/>
    </source>
</evidence>
<evidence type="ECO:0000256" key="5">
    <source>
        <dbReference type="ARBA" id="ARBA00017303"/>
    </source>
</evidence>
<dbReference type="PROSITE" id="PS51166">
    <property type="entry name" value="CBM20"/>
    <property type="match status" value="1"/>
</dbReference>
<dbReference type="CDD" id="cd11317">
    <property type="entry name" value="AmyAc_bac_euk_AmyA"/>
    <property type="match status" value="1"/>
</dbReference>
<dbReference type="Pfam" id="PF00128">
    <property type="entry name" value="Alpha-amylase"/>
    <property type="match status" value="1"/>
</dbReference>
<evidence type="ECO:0000256" key="1">
    <source>
        <dbReference type="ARBA" id="ARBA00000548"/>
    </source>
</evidence>
<dbReference type="PANTHER" id="PTHR43447">
    <property type="entry name" value="ALPHA-AMYLASE"/>
    <property type="match status" value="1"/>
</dbReference>
<dbReference type="InterPro" id="IPR017853">
    <property type="entry name" value="GH"/>
</dbReference>
<dbReference type="Pfam" id="PF03423">
    <property type="entry name" value="CBM_25"/>
    <property type="match status" value="1"/>
</dbReference>
<feature type="chain" id="PRO_5045539602" description="Alpha-amylase" evidence="14">
    <location>
        <begin position="42"/>
        <end position="702"/>
    </location>
</feature>
<evidence type="ECO:0000256" key="7">
    <source>
        <dbReference type="ARBA" id="ARBA00022801"/>
    </source>
</evidence>
<dbReference type="InterPro" id="IPR005085">
    <property type="entry name" value="CBM25"/>
</dbReference>
<dbReference type="Pfam" id="PF02806">
    <property type="entry name" value="Alpha-amylase_C"/>
    <property type="match status" value="1"/>
</dbReference>
<sequence length="702" mass="74345">MKLARRTPARRRSPRRRTLAGLTALFLATGGLLGTAGPATGETSVPSPVVDSPNGRGNVVLNLFQWTWDAVADECTSTIGPAGFGHVQVSPPQEHIRGTEWWTSYQPVSYRIESKLGTRAEFQHMVDTCADAGVGIVVDAVINHTTGANVGSGTGVAGSPYGLDHFPGLYGAADFNDCRTNISDYRDRYQVQNCRLLSLQDLRTGSEHVRDTLAAYFDDLLGMGVSGFRIDASKHMPAADLEAIKARLSDPDVFWVHEVIGAAGEPIQPSEYLGSGDSHEFDYARELRDRFDGSIKDLRTIGDGKLPSGSAGVFVDNHDTERNGETMNYRWGAKYTLANTFMLSWPYGSPTVYSGYEWDDKDAGPPGATSTTVPAADCSAGWTCTQRWTEIVGMVGFHNAVEGTPVTSWWDDGAHHIAYGRGDVGYVTINNAGSAVTRTYQTSLPAGTYCDVVASTDCSQTYDVSAAGTFTATVPSYGALALLPGEPADPTDPTDPEEPVEPGDDVTTVYYSTDAGWDAHKIHYRVGTGAWTEVPGVDMDAACTGWVARQVDLGGASDLTAAFNDGAGTWDSNGGQDYALSGPHVAVAAGAVVPGNPCADSGSGDVQGGTSVAVEATTAWGQDVYLVGSIPALGSWAPSGGILLSAETYPVWRASLELPAGTSFSYKYVKIDGAGGVVWESGDDRRATVGDDGTLTLDDSWR</sequence>
<evidence type="ECO:0000256" key="4">
    <source>
        <dbReference type="ARBA" id="ARBA00012595"/>
    </source>
</evidence>
<comment type="caution">
    <text evidence="16">The sequence shown here is derived from an EMBL/GenBank/DDBJ whole genome shotgun (WGS) entry which is preliminary data.</text>
</comment>
<organism evidence="16 17">
    <name type="scientific">Isoptericola halotolerans</name>
    <dbReference type="NCBI Taxonomy" id="300560"/>
    <lineage>
        <taxon>Bacteria</taxon>
        <taxon>Bacillati</taxon>
        <taxon>Actinomycetota</taxon>
        <taxon>Actinomycetes</taxon>
        <taxon>Micrococcales</taxon>
        <taxon>Promicromonosporaceae</taxon>
        <taxon>Isoptericola</taxon>
    </lineage>
</organism>
<reference evidence="16 17" key="1">
    <citation type="submission" date="2020-05" db="EMBL/GenBank/DDBJ databases">
        <title>Genomic Encyclopedia of Type Strains, Phase III (KMG-III): the genomes of soil and plant-associated and newly described type strains.</title>
        <authorList>
            <person name="Whitman W."/>
        </authorList>
    </citation>
    <scope>NUCLEOTIDE SEQUENCE [LARGE SCALE GENOMIC DNA]</scope>
    <source>
        <strain evidence="16 17">KCTC 19046</strain>
    </source>
</reference>
<evidence type="ECO:0000313" key="17">
    <source>
        <dbReference type="Proteomes" id="UP000757540"/>
    </source>
</evidence>
<feature type="domain" description="CBM20" evidence="15">
    <location>
        <begin position="602"/>
        <end position="702"/>
    </location>
</feature>
<gene>
    <name evidence="16" type="ORF">HDG69_000948</name>
</gene>
<dbReference type="Pfam" id="PF00686">
    <property type="entry name" value="CBM_20"/>
    <property type="match status" value="1"/>
</dbReference>
<evidence type="ECO:0000256" key="8">
    <source>
        <dbReference type="ARBA" id="ARBA00022837"/>
    </source>
</evidence>
<protein>
    <recommendedName>
        <fullName evidence="5 12">Alpha-amylase</fullName>
        <ecNumber evidence="4 12">3.2.1.1</ecNumber>
    </recommendedName>
</protein>
<evidence type="ECO:0000256" key="13">
    <source>
        <dbReference type="SAM" id="MobiDB-lite"/>
    </source>
</evidence>
<keyword evidence="6" id="KW-0479">Metal-binding</keyword>
<dbReference type="Gene3D" id="2.60.40.1180">
    <property type="entry name" value="Golgi alpha-mannosidase II"/>
    <property type="match status" value="1"/>
</dbReference>
<keyword evidence="8" id="KW-0106">Calcium</keyword>
<feature type="signal peptide" evidence="14">
    <location>
        <begin position="1"/>
        <end position="41"/>
    </location>
</feature>
<dbReference type="EMBL" id="JABEZU010000001">
    <property type="protein sequence ID" value="NOV96395.1"/>
    <property type="molecule type" value="Genomic_DNA"/>
</dbReference>
<feature type="region of interest" description="Disordered" evidence="13">
    <location>
        <begin position="682"/>
        <end position="702"/>
    </location>
</feature>
<evidence type="ECO:0000256" key="11">
    <source>
        <dbReference type="RuleBase" id="RU003615"/>
    </source>
</evidence>
<keyword evidence="17" id="KW-1185">Reference proteome</keyword>
<dbReference type="SUPFAM" id="SSF51011">
    <property type="entry name" value="Glycosyl hydrolase domain"/>
    <property type="match status" value="1"/>
</dbReference>
<dbReference type="SMART" id="SM01065">
    <property type="entry name" value="CBM_2"/>
    <property type="match status" value="1"/>
</dbReference>
<keyword evidence="7 12" id="KW-0378">Hydrolase</keyword>
<dbReference type="InterPro" id="IPR002044">
    <property type="entry name" value="CBM20"/>
</dbReference>
<evidence type="ECO:0000256" key="12">
    <source>
        <dbReference type="RuleBase" id="RU361134"/>
    </source>
</evidence>
<dbReference type="InterPro" id="IPR013780">
    <property type="entry name" value="Glyco_hydro_b"/>
</dbReference>
<comment type="catalytic activity">
    <reaction evidence="1 12">
        <text>Endohydrolysis of (1-&gt;4)-alpha-D-glucosidic linkages in polysaccharides containing three or more (1-&gt;4)-alpha-linked D-glucose units.</text>
        <dbReference type="EC" id="3.2.1.1"/>
    </reaction>
</comment>
<evidence type="ECO:0000256" key="10">
    <source>
        <dbReference type="ARBA" id="ARBA00023295"/>
    </source>
</evidence>
<evidence type="ECO:0000256" key="2">
    <source>
        <dbReference type="ARBA" id="ARBA00001913"/>
    </source>
</evidence>
<dbReference type="InterPro" id="IPR006047">
    <property type="entry name" value="GH13_cat_dom"/>
</dbReference>
<keyword evidence="10 12" id="KW-0326">Glycosidase</keyword>
<accession>A0ABX2A3C9</accession>
<evidence type="ECO:0000313" key="16">
    <source>
        <dbReference type="EMBL" id="NOV96395.1"/>
    </source>
</evidence>
<dbReference type="InterPro" id="IPR006046">
    <property type="entry name" value="Alpha_amylase"/>
</dbReference>
<evidence type="ECO:0000256" key="14">
    <source>
        <dbReference type="SAM" id="SignalP"/>
    </source>
</evidence>
<dbReference type="SUPFAM" id="SSF51445">
    <property type="entry name" value="(Trans)glycosidases"/>
    <property type="match status" value="1"/>
</dbReference>
<keyword evidence="14" id="KW-0732">Signal</keyword>
<dbReference type="Gene3D" id="2.60.40.10">
    <property type="entry name" value="Immunoglobulins"/>
    <property type="match status" value="2"/>
</dbReference>
<dbReference type="SMART" id="SM00632">
    <property type="entry name" value="Aamy_C"/>
    <property type="match status" value="1"/>
</dbReference>
<dbReference type="Gene3D" id="3.20.20.80">
    <property type="entry name" value="Glycosidases"/>
    <property type="match status" value="1"/>
</dbReference>